<evidence type="ECO:0000313" key="2">
    <source>
        <dbReference type="Proteomes" id="UP000515450"/>
    </source>
</evidence>
<name>A0A7G5E3Y2_9SPHI</name>
<dbReference type="AlphaFoldDB" id="A0A7G5E3Y2"/>
<dbReference type="Proteomes" id="UP000515450">
    <property type="component" value="Chromosome"/>
</dbReference>
<keyword evidence="2" id="KW-1185">Reference proteome</keyword>
<accession>A0A7G5E3Y2</accession>
<dbReference type="EMBL" id="CP058555">
    <property type="protein sequence ID" value="QMV68707.1"/>
    <property type="molecule type" value="Genomic_DNA"/>
</dbReference>
<evidence type="ECO:0000313" key="1">
    <source>
        <dbReference type="EMBL" id="QMV68707.1"/>
    </source>
</evidence>
<dbReference type="RefSeq" id="WP_182329643.1">
    <property type="nucleotide sequence ID" value="NZ_CP058555.1"/>
</dbReference>
<gene>
    <name evidence="1" type="ORF">HS960_14070</name>
</gene>
<proteinExistence type="predicted"/>
<reference evidence="1 2" key="1">
    <citation type="journal article" date="2020" name="G3 (Bethesda)">
        <title>CeMbio - The Caenorhabditis elegans Microbiome Resource.</title>
        <authorList>
            <person name="Dirksen P."/>
            <person name="Assie A."/>
            <person name="Zimmermann J."/>
            <person name="Zhang F."/>
            <person name="Tietje A.M."/>
            <person name="Marsh S.A."/>
            <person name="Felix M.A."/>
            <person name="Shapira M."/>
            <person name="Kaleta C."/>
            <person name="Schulenburg H."/>
            <person name="Samuel B."/>
        </authorList>
    </citation>
    <scope>NUCLEOTIDE SEQUENCE [LARGE SCALE GENOMIC DNA]</scope>
    <source>
        <strain evidence="1 2">BIGb0170</strain>
    </source>
</reference>
<protein>
    <submittedName>
        <fullName evidence="1">Uncharacterized protein</fullName>
    </submittedName>
</protein>
<sequence>MKFKVRFPAPYQVIDVYDDNLDVNIILENDEVYFGTLFTLTNIDKLMEKNREIYFWSTDMLIVKELSYQGIHAALQAILNEGYFNSVFSKIGVVKDIYSHWKWKDFADVVSEIKVQIIE</sequence>
<organism evidence="1 2">
    <name type="scientific">Sphingobacterium paramultivorum</name>
    <dbReference type="NCBI Taxonomy" id="2886510"/>
    <lineage>
        <taxon>Bacteria</taxon>
        <taxon>Pseudomonadati</taxon>
        <taxon>Bacteroidota</taxon>
        <taxon>Sphingobacteriia</taxon>
        <taxon>Sphingobacteriales</taxon>
        <taxon>Sphingobacteriaceae</taxon>
        <taxon>Sphingobacterium</taxon>
    </lineage>
</organism>